<comment type="function">
    <text evidence="7">May have a photoreceptor function.</text>
</comment>
<dbReference type="PROSITE" id="PS51645">
    <property type="entry name" value="PHR_CRY_ALPHA_BETA"/>
    <property type="match status" value="1"/>
</dbReference>
<keyword evidence="4 6" id="KW-0274">FAD</keyword>
<keyword evidence="3 6" id="KW-0285">Flavoprotein</keyword>
<dbReference type="GO" id="GO:0071949">
    <property type="term" value="F:FAD binding"/>
    <property type="evidence" value="ECO:0007669"/>
    <property type="project" value="TreeGrafter"/>
</dbReference>
<name>A0A2T3P0U1_9GAMM</name>
<protein>
    <recommendedName>
        <fullName evidence="2 7">Cryptochrome DASH</fullName>
    </recommendedName>
</protein>
<evidence type="ECO:0000256" key="7">
    <source>
        <dbReference type="RuleBase" id="RU367151"/>
    </source>
</evidence>
<evidence type="ECO:0000256" key="6">
    <source>
        <dbReference type="PIRSR" id="PIRSR602081-1"/>
    </source>
</evidence>
<dbReference type="InterPro" id="IPR006050">
    <property type="entry name" value="DNA_photolyase_N"/>
</dbReference>
<dbReference type="Proteomes" id="UP000241771">
    <property type="component" value="Unassembled WGS sequence"/>
</dbReference>
<dbReference type="GO" id="GO:0000719">
    <property type="term" value="P:photoreactive repair"/>
    <property type="evidence" value="ECO:0007669"/>
    <property type="project" value="TreeGrafter"/>
</dbReference>
<comment type="cofactor">
    <cofactor evidence="6 7">
        <name>FAD</name>
        <dbReference type="ChEBI" id="CHEBI:57692"/>
    </cofactor>
    <text evidence="6 7">Binds 1 FAD per subunit.</text>
</comment>
<evidence type="ECO:0000313" key="9">
    <source>
        <dbReference type="EMBL" id="PSW22143.1"/>
    </source>
</evidence>
<dbReference type="InterPro" id="IPR014729">
    <property type="entry name" value="Rossmann-like_a/b/a_fold"/>
</dbReference>
<dbReference type="GO" id="GO:0003677">
    <property type="term" value="F:DNA binding"/>
    <property type="evidence" value="ECO:0007669"/>
    <property type="project" value="TreeGrafter"/>
</dbReference>
<dbReference type="Pfam" id="PF00875">
    <property type="entry name" value="DNA_photolyase"/>
    <property type="match status" value="1"/>
</dbReference>
<dbReference type="Gene3D" id="3.40.50.620">
    <property type="entry name" value="HUPs"/>
    <property type="match status" value="1"/>
</dbReference>
<evidence type="ECO:0000256" key="5">
    <source>
        <dbReference type="ARBA" id="ARBA00022991"/>
    </source>
</evidence>
<keyword evidence="5 7" id="KW-0157">Chromophore</keyword>
<dbReference type="PANTHER" id="PTHR11455">
    <property type="entry name" value="CRYPTOCHROME"/>
    <property type="match status" value="1"/>
</dbReference>
<dbReference type="NCBIfam" id="TIGR02765">
    <property type="entry name" value="crypto_DASH"/>
    <property type="match status" value="1"/>
</dbReference>
<dbReference type="InterPro" id="IPR014133">
    <property type="entry name" value="Cry_DASH"/>
</dbReference>
<dbReference type="AlphaFoldDB" id="A0A2T3P0U1"/>
<evidence type="ECO:0000256" key="4">
    <source>
        <dbReference type="ARBA" id="ARBA00022827"/>
    </source>
</evidence>
<gene>
    <name evidence="9" type="ORF">C9I98_02435</name>
</gene>
<organism evidence="9 10">
    <name type="scientific">Photobacterium sanctipauli</name>
    <dbReference type="NCBI Taxonomy" id="1342794"/>
    <lineage>
        <taxon>Bacteria</taxon>
        <taxon>Pseudomonadati</taxon>
        <taxon>Pseudomonadota</taxon>
        <taxon>Gammaproteobacteria</taxon>
        <taxon>Vibrionales</taxon>
        <taxon>Vibrionaceae</taxon>
        <taxon>Photobacterium</taxon>
    </lineage>
</organism>
<keyword evidence="10" id="KW-1185">Reference proteome</keyword>
<feature type="binding site" evidence="6">
    <location>
        <position position="221"/>
    </location>
    <ligand>
        <name>FAD</name>
        <dbReference type="ChEBI" id="CHEBI:57692"/>
    </ligand>
</feature>
<sequence>MATGLFLFQNDLRLHDNPALRLAVEEVDKLICVYCIPSARANRYPYTISIPAKARWQFLLHSLKALSDQLLLRNQQLLIALEHPLNILPELITRHNVSAIYSSEHVGTYEQRNWQTLMGRYPYIQFRAITTHTLFDRAELPFELNELPSTFSKFHKLVKDTPIEKPIGDITKMPPRPKDVAIFDVLSPLLSKKFTSEFNGGETAGLEQMANYFASSAPSNYKETRNGLDGWDYSTKFSPWLALGCLSAKSVLAALAQYQQAQCEQSGSSDWIKYELMWREYFQWYGHKYGHRLFQFRGIKDSSPNTAFYPERFRRWCEGNTPYPLVNALMNQLRQTGYMSNRGRQIAASCLTNELSLDWRYGASYFEEHLIDYDIASNWGNWQYLAGVGADPQGHRHFNIEKQTDDYDPDRTFINKWGGDKFDGGLDSVDAADWPIY</sequence>
<evidence type="ECO:0000256" key="2">
    <source>
        <dbReference type="ARBA" id="ARBA00017881"/>
    </source>
</evidence>
<dbReference type="InterPro" id="IPR002081">
    <property type="entry name" value="Cryptochrome/DNA_photolyase_1"/>
</dbReference>
<evidence type="ECO:0000256" key="3">
    <source>
        <dbReference type="ARBA" id="ARBA00022630"/>
    </source>
</evidence>
<evidence type="ECO:0000256" key="1">
    <source>
        <dbReference type="ARBA" id="ARBA00005862"/>
    </source>
</evidence>
<dbReference type="InterPro" id="IPR036155">
    <property type="entry name" value="Crypto/Photolyase_N_sf"/>
</dbReference>
<dbReference type="Gene3D" id="1.25.40.80">
    <property type="match status" value="1"/>
</dbReference>
<dbReference type="InterPro" id="IPR005101">
    <property type="entry name" value="Cryptochr/Photolyase_FAD-bd"/>
</dbReference>
<comment type="caution">
    <text evidence="9">The sequence shown here is derived from an EMBL/GenBank/DDBJ whole genome shotgun (WGS) entry which is preliminary data.</text>
</comment>
<dbReference type="SUPFAM" id="SSF52425">
    <property type="entry name" value="Cryptochrome/photolyase, N-terminal domain"/>
    <property type="match status" value="1"/>
</dbReference>
<dbReference type="EMBL" id="PYMA01000001">
    <property type="protein sequence ID" value="PSW22143.1"/>
    <property type="molecule type" value="Genomic_DNA"/>
</dbReference>
<keyword evidence="9" id="KW-0456">Lyase</keyword>
<comment type="similarity">
    <text evidence="1 7">Belongs to the DNA photolyase class-1 family.</text>
</comment>
<feature type="domain" description="Photolyase/cryptochrome alpha/beta" evidence="8">
    <location>
        <begin position="2"/>
        <end position="134"/>
    </location>
</feature>
<dbReference type="Pfam" id="PF03441">
    <property type="entry name" value="FAD_binding_7"/>
    <property type="match status" value="1"/>
</dbReference>
<dbReference type="Gene3D" id="1.10.579.10">
    <property type="entry name" value="DNA Cyclobutane Dipyrimidine Photolyase, subunit A, domain 3"/>
    <property type="match status" value="1"/>
</dbReference>
<comment type="cofactor">
    <cofactor evidence="7">
        <name>(6R)-5,10-methylene-5,6,7,8-tetrahydrofolate</name>
        <dbReference type="ChEBI" id="CHEBI:15636"/>
    </cofactor>
    <text evidence="7">Binds 1 5,10-methenyltetrahydrofolate (MTHF) per subunit.</text>
</comment>
<feature type="binding site" evidence="6">
    <location>
        <begin position="372"/>
        <end position="374"/>
    </location>
    <ligand>
        <name>FAD</name>
        <dbReference type="ChEBI" id="CHEBI:57692"/>
    </ligand>
</feature>
<reference evidence="9 10" key="1">
    <citation type="submission" date="2018-01" db="EMBL/GenBank/DDBJ databases">
        <title>Whole genome sequencing of Histamine producing bacteria.</title>
        <authorList>
            <person name="Butler K."/>
        </authorList>
    </citation>
    <scope>NUCLEOTIDE SEQUENCE [LARGE SCALE GENOMIC DNA]</scope>
    <source>
        <strain evidence="9 10">DSM 100436</strain>
    </source>
</reference>
<dbReference type="SUPFAM" id="SSF48173">
    <property type="entry name" value="Cryptochrome/photolyase FAD-binding domain"/>
    <property type="match status" value="1"/>
</dbReference>
<feature type="binding site" evidence="6">
    <location>
        <begin position="234"/>
        <end position="238"/>
    </location>
    <ligand>
        <name>FAD</name>
        <dbReference type="ChEBI" id="CHEBI:57692"/>
    </ligand>
</feature>
<evidence type="ECO:0000259" key="8">
    <source>
        <dbReference type="PROSITE" id="PS51645"/>
    </source>
</evidence>
<dbReference type="PANTHER" id="PTHR11455:SF22">
    <property type="entry name" value="CRYPTOCHROME DASH"/>
    <property type="match status" value="1"/>
</dbReference>
<dbReference type="InterPro" id="IPR036134">
    <property type="entry name" value="Crypto/Photolyase_FAD-like_sf"/>
</dbReference>
<evidence type="ECO:0000313" key="10">
    <source>
        <dbReference type="Proteomes" id="UP000241771"/>
    </source>
</evidence>
<dbReference type="GO" id="GO:0003913">
    <property type="term" value="F:DNA photolyase activity"/>
    <property type="evidence" value="ECO:0007669"/>
    <property type="project" value="InterPro"/>
</dbReference>
<dbReference type="RefSeq" id="WP_107271527.1">
    <property type="nucleotide sequence ID" value="NZ_PYMA01000001.1"/>
</dbReference>
<accession>A0A2T3P0U1</accession>
<proteinExistence type="inferred from homology"/>